<evidence type="ECO:0000256" key="3">
    <source>
        <dbReference type="PROSITE-ProRule" id="PRU00176"/>
    </source>
</evidence>
<dbReference type="InterPro" id="IPR034156">
    <property type="entry name" value="Hrp1_RRM1"/>
</dbReference>
<feature type="compositionally biased region" description="Low complexity" evidence="4">
    <location>
        <begin position="1"/>
        <end position="11"/>
    </location>
</feature>
<dbReference type="InterPro" id="IPR012677">
    <property type="entry name" value="Nucleotide-bd_a/b_plait_sf"/>
</dbReference>
<dbReference type="Pfam" id="PF00076">
    <property type="entry name" value="RRM_1"/>
    <property type="match status" value="2"/>
</dbReference>
<feature type="region of interest" description="Disordered" evidence="4">
    <location>
        <begin position="196"/>
        <end position="218"/>
    </location>
</feature>
<name>A0A397SNR9_9GLOM</name>
<dbReference type="CDD" id="cd12577">
    <property type="entry name" value="RRM1_Hrp1p"/>
    <property type="match status" value="1"/>
</dbReference>
<dbReference type="SMART" id="SM00360">
    <property type="entry name" value="RRM"/>
    <property type="match status" value="2"/>
</dbReference>
<organism evidence="6 7">
    <name type="scientific">Glomus cerebriforme</name>
    <dbReference type="NCBI Taxonomy" id="658196"/>
    <lineage>
        <taxon>Eukaryota</taxon>
        <taxon>Fungi</taxon>
        <taxon>Fungi incertae sedis</taxon>
        <taxon>Mucoromycota</taxon>
        <taxon>Glomeromycotina</taxon>
        <taxon>Glomeromycetes</taxon>
        <taxon>Glomerales</taxon>
        <taxon>Glomeraceae</taxon>
        <taxon>Glomus</taxon>
    </lineage>
</organism>
<evidence type="ECO:0000313" key="6">
    <source>
        <dbReference type="EMBL" id="RIA87648.1"/>
    </source>
</evidence>
<feature type="domain" description="RRM" evidence="5">
    <location>
        <begin position="42"/>
        <end position="124"/>
    </location>
</feature>
<proteinExistence type="predicted"/>
<evidence type="ECO:0000256" key="1">
    <source>
        <dbReference type="ARBA" id="ARBA00022737"/>
    </source>
</evidence>
<reference evidence="6 7" key="1">
    <citation type="submission" date="2018-06" db="EMBL/GenBank/DDBJ databases">
        <title>Comparative genomics reveals the genomic features of Rhizophagus irregularis, R. cerebriforme, R. diaphanum and Gigaspora rosea, and their symbiotic lifestyle signature.</title>
        <authorList>
            <person name="Morin E."/>
            <person name="San Clemente H."/>
            <person name="Chen E.C.H."/>
            <person name="De La Providencia I."/>
            <person name="Hainaut M."/>
            <person name="Kuo A."/>
            <person name="Kohler A."/>
            <person name="Murat C."/>
            <person name="Tang N."/>
            <person name="Roy S."/>
            <person name="Loubradou J."/>
            <person name="Henrissat B."/>
            <person name="Grigoriev I.V."/>
            <person name="Corradi N."/>
            <person name="Roux C."/>
            <person name="Martin F.M."/>
        </authorList>
    </citation>
    <scope>NUCLEOTIDE SEQUENCE [LARGE SCALE GENOMIC DNA]</scope>
    <source>
        <strain evidence="6 7">DAOM 227022</strain>
    </source>
</reference>
<feature type="region of interest" description="Disordered" evidence="4">
    <location>
        <begin position="1"/>
        <end position="41"/>
    </location>
</feature>
<keyword evidence="2 3" id="KW-0694">RNA-binding</keyword>
<dbReference type="Gene3D" id="3.30.70.330">
    <property type="match status" value="2"/>
</dbReference>
<dbReference type="GO" id="GO:0003729">
    <property type="term" value="F:mRNA binding"/>
    <property type="evidence" value="ECO:0007669"/>
    <property type="project" value="TreeGrafter"/>
</dbReference>
<dbReference type="SUPFAM" id="SSF54928">
    <property type="entry name" value="RNA-binding domain, RBD"/>
    <property type="match status" value="2"/>
</dbReference>
<feature type="region of interest" description="Disordered" evidence="4">
    <location>
        <begin position="328"/>
        <end position="425"/>
    </location>
</feature>
<dbReference type="STRING" id="658196.A0A397SNR9"/>
<dbReference type="EMBL" id="QKYT01000299">
    <property type="protein sequence ID" value="RIA87648.1"/>
    <property type="molecule type" value="Genomic_DNA"/>
</dbReference>
<protein>
    <recommendedName>
        <fullName evidence="5">RRM domain-containing protein</fullName>
    </recommendedName>
</protein>
<dbReference type="InterPro" id="IPR000504">
    <property type="entry name" value="RRM_dom"/>
</dbReference>
<keyword evidence="1" id="KW-0677">Repeat</keyword>
<dbReference type="InterPro" id="IPR035979">
    <property type="entry name" value="RBD_domain_sf"/>
</dbReference>
<dbReference type="AlphaFoldDB" id="A0A397SNR9"/>
<feature type="compositionally biased region" description="Gly residues" evidence="4">
    <location>
        <begin position="328"/>
        <end position="343"/>
    </location>
</feature>
<sequence length="425" mass="45620">MAADSSSSRQSSDSKQDGRSAQDSDVMIKKEENNKASTHEEGKMFIGGLNWETTDESLKSYFSQYGEVTDCVVMRDPSTGRSRGFGFLTFVDPSIVNTVLVKEHQLDGKIIDPKRAIPREEQEKTEKIFVGGIAPEVSEEEFKEYFLQFGNVIDATLMVDRDTGRPRGFGFITFDSSEPVEKAMSRIDLEIQNKPVEVKRAMPKHKSQRNQNIYQGNYGSSSPASAAAAMSGLSSSASSASSRYSSPYGLSGVGKDGSSGGYSGLGSYNPSSYPGYGGYGQYSNYNYPSSYPSGRYGGYNSQYGGSSSSYGGSGSRGGSYSQWYGRESGYGSGGPSSGSGSAMGGPSSSSRLGGYRHSPGRDESNYRDHHHHHPGSPMYGRGGGSSRSGGPTRSSYSSSMNNSGSGGAMYNSHQVRGQHNYHPYR</sequence>
<evidence type="ECO:0000256" key="2">
    <source>
        <dbReference type="ARBA" id="ARBA00022884"/>
    </source>
</evidence>
<feature type="compositionally biased region" description="Low complexity" evidence="4">
    <location>
        <begin position="388"/>
        <end position="412"/>
    </location>
</feature>
<dbReference type="CDD" id="cd12330">
    <property type="entry name" value="RRM2_Hrp1p"/>
    <property type="match status" value="1"/>
</dbReference>
<evidence type="ECO:0000259" key="5">
    <source>
        <dbReference type="PROSITE" id="PS50102"/>
    </source>
</evidence>
<feature type="domain" description="RRM" evidence="5">
    <location>
        <begin position="126"/>
        <end position="203"/>
    </location>
</feature>
<dbReference type="PROSITE" id="PS50102">
    <property type="entry name" value="RRM"/>
    <property type="match status" value="2"/>
</dbReference>
<dbReference type="PANTHER" id="PTHR48032:SF6">
    <property type="entry name" value="RNA-BINDING (RRM_RBD_RNP MOTIFS) FAMILY PROTEIN"/>
    <property type="match status" value="1"/>
</dbReference>
<comment type="caution">
    <text evidence="6">The sequence shown here is derived from an EMBL/GenBank/DDBJ whole genome shotgun (WGS) entry which is preliminary data.</text>
</comment>
<dbReference type="GO" id="GO:0006417">
    <property type="term" value="P:regulation of translation"/>
    <property type="evidence" value="ECO:0007669"/>
    <property type="project" value="TreeGrafter"/>
</dbReference>
<gene>
    <name evidence="6" type="ORF">C1645_776824</name>
</gene>
<evidence type="ECO:0000313" key="7">
    <source>
        <dbReference type="Proteomes" id="UP000265703"/>
    </source>
</evidence>
<dbReference type="PANTHER" id="PTHR48032">
    <property type="entry name" value="RNA-BINDING PROTEIN MUSASHI HOMOLOG RBP6"/>
    <property type="match status" value="1"/>
</dbReference>
<dbReference type="Proteomes" id="UP000265703">
    <property type="component" value="Unassembled WGS sequence"/>
</dbReference>
<feature type="compositionally biased region" description="Polar residues" evidence="4">
    <location>
        <begin position="209"/>
        <end position="218"/>
    </location>
</feature>
<accession>A0A397SNR9</accession>
<keyword evidence="7" id="KW-1185">Reference proteome</keyword>
<feature type="compositionally biased region" description="Basic and acidic residues" evidence="4">
    <location>
        <begin position="12"/>
        <end position="41"/>
    </location>
</feature>
<evidence type="ECO:0000256" key="4">
    <source>
        <dbReference type="SAM" id="MobiDB-lite"/>
    </source>
</evidence>
<dbReference type="OrthoDB" id="1875751at2759"/>
<dbReference type="FunFam" id="3.30.70.330:FF:000025">
    <property type="entry name" value="RNA-binding protein Musashi homolog 2 isoform X1"/>
    <property type="match status" value="1"/>
</dbReference>